<comment type="caution">
    <text evidence="2">The sequence shown here is derived from an EMBL/GenBank/DDBJ whole genome shotgun (WGS) entry which is preliminary data.</text>
</comment>
<accession>A0A9P1IM70</accession>
<feature type="region of interest" description="Disordered" evidence="1">
    <location>
        <begin position="180"/>
        <end position="214"/>
    </location>
</feature>
<feature type="region of interest" description="Disordered" evidence="1">
    <location>
        <begin position="35"/>
        <end position="125"/>
    </location>
</feature>
<gene>
    <name evidence="2" type="ORF">CAMP_LOCUS10268</name>
</gene>
<dbReference type="EMBL" id="CANHGI010000004">
    <property type="protein sequence ID" value="CAI5447631.1"/>
    <property type="molecule type" value="Genomic_DNA"/>
</dbReference>
<organism evidence="2 3">
    <name type="scientific">Caenorhabditis angaria</name>
    <dbReference type="NCBI Taxonomy" id="860376"/>
    <lineage>
        <taxon>Eukaryota</taxon>
        <taxon>Metazoa</taxon>
        <taxon>Ecdysozoa</taxon>
        <taxon>Nematoda</taxon>
        <taxon>Chromadorea</taxon>
        <taxon>Rhabditida</taxon>
        <taxon>Rhabditina</taxon>
        <taxon>Rhabditomorpha</taxon>
        <taxon>Rhabditoidea</taxon>
        <taxon>Rhabditidae</taxon>
        <taxon>Peloderinae</taxon>
        <taxon>Caenorhabditis</taxon>
    </lineage>
</organism>
<proteinExistence type="predicted"/>
<feature type="compositionally biased region" description="Polar residues" evidence="1">
    <location>
        <begin position="64"/>
        <end position="74"/>
    </location>
</feature>
<protein>
    <submittedName>
        <fullName evidence="2">Uncharacterized protein</fullName>
    </submittedName>
</protein>
<sequence length="383" mass="44446">MNREERYRKIVESRQIDVSGYVYNIPLTIAAIYERDDEDEDDEDEDPMDKEIDLQIRKRRMSGAVSSSTISNETPKSRRPARICKESSPPNISTPTSSNDSSTSGRAWKFEISPPIEAKSSRSRCQKSAEMFEIRQEKGENDEEEEVILVKKKPVRRRVIISSDEEEEIEKKSIEYITLGDSSDEEEEDRILEPVKKRERKPRVATTSEKIDKKRARKPNFMETDPAINPAEIYLDMVHKLPDKPRKKREVKIREIFATPPEQTDLSIYLGPEDEQFQYLPHFDEEVIEQNLHDFEVNDFITGETDELHPEDIVEIQIELPNQITPPLDLDETSEGVLRFAEIQEQVNKNHSYDIETNADKFDDLVEFVNSPTNETSLCNIPI</sequence>
<feature type="compositionally biased region" description="Acidic residues" evidence="1">
    <location>
        <begin position="35"/>
        <end position="48"/>
    </location>
</feature>
<keyword evidence="3" id="KW-1185">Reference proteome</keyword>
<feature type="compositionally biased region" description="Low complexity" evidence="1">
    <location>
        <begin position="87"/>
        <end position="104"/>
    </location>
</feature>
<dbReference type="Proteomes" id="UP001152747">
    <property type="component" value="Unassembled WGS sequence"/>
</dbReference>
<evidence type="ECO:0000313" key="2">
    <source>
        <dbReference type="EMBL" id="CAI5447631.1"/>
    </source>
</evidence>
<evidence type="ECO:0000256" key="1">
    <source>
        <dbReference type="SAM" id="MobiDB-lite"/>
    </source>
</evidence>
<dbReference type="AlphaFoldDB" id="A0A9P1IM70"/>
<reference evidence="2" key="1">
    <citation type="submission" date="2022-11" db="EMBL/GenBank/DDBJ databases">
        <authorList>
            <person name="Kikuchi T."/>
        </authorList>
    </citation>
    <scope>NUCLEOTIDE SEQUENCE</scope>
    <source>
        <strain evidence="2">PS1010</strain>
    </source>
</reference>
<name>A0A9P1IM70_9PELO</name>
<evidence type="ECO:0000313" key="3">
    <source>
        <dbReference type="Proteomes" id="UP001152747"/>
    </source>
</evidence>